<dbReference type="GO" id="GO:0030976">
    <property type="term" value="F:thiamine pyrophosphate binding"/>
    <property type="evidence" value="ECO:0007669"/>
    <property type="project" value="InterPro"/>
</dbReference>
<dbReference type="PANTHER" id="PTHR42897:SF2">
    <property type="entry name" value="PYRUVATE SYNTHASE SUBUNIT PORB"/>
    <property type="match status" value="1"/>
</dbReference>
<keyword evidence="1" id="KW-0560">Oxidoreductase</keyword>
<dbReference type="InterPro" id="IPR029061">
    <property type="entry name" value="THDP-binding"/>
</dbReference>
<gene>
    <name evidence="3" type="ORF">U27_02181</name>
</gene>
<dbReference type="InterPro" id="IPR011766">
    <property type="entry name" value="TPP_enzyme_TPP-bd"/>
</dbReference>
<dbReference type="Pfam" id="PF02775">
    <property type="entry name" value="TPP_enzyme_C"/>
    <property type="match status" value="1"/>
</dbReference>
<proteinExistence type="predicted"/>
<feature type="domain" description="Thiamine pyrophosphate enzyme TPP-binding" evidence="2">
    <location>
        <begin position="72"/>
        <end position="241"/>
    </location>
</feature>
<evidence type="ECO:0000259" key="2">
    <source>
        <dbReference type="Pfam" id="PF02775"/>
    </source>
</evidence>
<dbReference type="Gene3D" id="3.40.50.970">
    <property type="match status" value="2"/>
</dbReference>
<dbReference type="Proteomes" id="UP000030661">
    <property type="component" value="Unassembled WGS sequence"/>
</dbReference>
<dbReference type="SUPFAM" id="SSF52518">
    <property type="entry name" value="Thiamin diphosphate-binding fold (THDP-binding)"/>
    <property type="match status" value="1"/>
</dbReference>
<dbReference type="GO" id="GO:0016491">
    <property type="term" value="F:oxidoreductase activity"/>
    <property type="evidence" value="ECO:0007669"/>
    <property type="project" value="UniProtKB-KW"/>
</dbReference>
<keyword evidence="4" id="KW-1185">Reference proteome</keyword>
<evidence type="ECO:0000313" key="4">
    <source>
        <dbReference type="Proteomes" id="UP000030661"/>
    </source>
</evidence>
<protein>
    <submittedName>
        <fullName evidence="3">Thiamine pyrophosphate protein</fullName>
    </submittedName>
</protein>
<dbReference type="HOGENOM" id="CLU_058423_0_0_0"/>
<dbReference type="InterPro" id="IPR051479">
    <property type="entry name" value="PorB-like"/>
</dbReference>
<name>A0A0S6W6R0_VECG1</name>
<evidence type="ECO:0000313" key="3">
    <source>
        <dbReference type="EMBL" id="GAK55349.1"/>
    </source>
</evidence>
<dbReference type="STRING" id="1499967.U27_02181"/>
<dbReference type="CDD" id="cd03376">
    <property type="entry name" value="TPP_PFOR_porB_like"/>
    <property type="match status" value="1"/>
</dbReference>
<dbReference type="PANTHER" id="PTHR42897">
    <property type="entry name" value="PYRUVATE SYNTHASE SUBUNIT PORB"/>
    <property type="match status" value="1"/>
</dbReference>
<dbReference type="AlphaFoldDB" id="A0A0S6W6R0"/>
<organism evidence="3">
    <name type="scientific">Vecturithrix granuli</name>
    <dbReference type="NCBI Taxonomy" id="1499967"/>
    <lineage>
        <taxon>Bacteria</taxon>
        <taxon>Candidatus Moduliflexota</taxon>
        <taxon>Candidatus Vecturitrichia</taxon>
        <taxon>Candidatus Vecturitrichales</taxon>
        <taxon>Candidatus Vecturitrichaceae</taxon>
        <taxon>Candidatus Vecturithrix</taxon>
    </lineage>
</organism>
<accession>A0A0S6W6R0</accession>
<dbReference type="eggNOG" id="COG1013">
    <property type="taxonomic scope" value="Bacteria"/>
</dbReference>
<reference evidence="3" key="1">
    <citation type="journal article" date="2015" name="PeerJ">
        <title>First genomic representation of candidate bacterial phylum KSB3 points to enhanced environmental sensing as a trigger of wastewater bulking.</title>
        <authorList>
            <person name="Sekiguchi Y."/>
            <person name="Ohashi A."/>
            <person name="Parks D.H."/>
            <person name="Yamauchi T."/>
            <person name="Tyson G.W."/>
            <person name="Hugenholtz P."/>
        </authorList>
    </citation>
    <scope>NUCLEOTIDE SEQUENCE [LARGE SCALE GENOMIC DNA]</scope>
</reference>
<sequence>MMRYERMTHDVLRNIMAIDVNKVTLKDIKKIASTKADQLTSGHRLCPGCAAGTIFRQVLAAAEHPLVAAVATGCFEVSTTIYPYTAWNIPYIHNAFENVSATISGVEAMYKSLKKRGKLPVDEEIKFLAIGGDGGTYDIGLQSLSGAIERRHNFLYICYNNGAYMNTGIQRSSATPFGANATTSPSGKVIPGKLQFPKDLTEIVIAHEPVYAAQASPSHWQDLMTKVRKGLAAEGPAFINVISSCNRGWRIPAEQSVEINQKAVECGFWPLYEYEDGQYTLTYTPKTKQPVAEWMQLQGRFGHLYKREPNKAIIDQVQEYVDQRWERLLKRCGKA</sequence>
<dbReference type="EMBL" id="DF820463">
    <property type="protein sequence ID" value="GAK55349.1"/>
    <property type="molecule type" value="Genomic_DNA"/>
</dbReference>
<evidence type="ECO:0000256" key="1">
    <source>
        <dbReference type="ARBA" id="ARBA00023002"/>
    </source>
</evidence>